<gene>
    <name evidence="2" type="ORF">G7Y89_g1313</name>
</gene>
<feature type="transmembrane region" description="Helical" evidence="1">
    <location>
        <begin position="147"/>
        <end position="169"/>
    </location>
</feature>
<evidence type="ECO:0000313" key="3">
    <source>
        <dbReference type="Proteomes" id="UP000566819"/>
    </source>
</evidence>
<dbReference type="AlphaFoldDB" id="A0A8H4RXI1"/>
<reference evidence="2 3" key="1">
    <citation type="submission" date="2020-03" db="EMBL/GenBank/DDBJ databases">
        <title>Draft Genome Sequence of Cudoniella acicularis.</title>
        <authorList>
            <person name="Buettner E."/>
            <person name="Kellner H."/>
        </authorList>
    </citation>
    <scope>NUCLEOTIDE SEQUENCE [LARGE SCALE GENOMIC DNA]</scope>
    <source>
        <strain evidence="2 3">DSM 108380</strain>
    </source>
</reference>
<feature type="transmembrane region" description="Helical" evidence="1">
    <location>
        <begin position="21"/>
        <end position="46"/>
    </location>
</feature>
<proteinExistence type="predicted"/>
<evidence type="ECO:0000256" key="1">
    <source>
        <dbReference type="SAM" id="Phobius"/>
    </source>
</evidence>
<dbReference type="PANTHER" id="PTHR37451:SF4">
    <property type="entry name" value="MARVEL DOMAIN-CONTAINING PROTEIN"/>
    <property type="match status" value="1"/>
</dbReference>
<accession>A0A8H4RXI1</accession>
<evidence type="ECO:0000313" key="2">
    <source>
        <dbReference type="EMBL" id="KAF4636759.1"/>
    </source>
</evidence>
<name>A0A8H4RXI1_9HELO</name>
<evidence type="ECO:0008006" key="4">
    <source>
        <dbReference type="Google" id="ProtNLM"/>
    </source>
</evidence>
<keyword evidence="3" id="KW-1185">Reference proteome</keyword>
<feature type="transmembrane region" description="Helical" evidence="1">
    <location>
        <begin position="58"/>
        <end position="80"/>
    </location>
</feature>
<keyword evidence="1" id="KW-1133">Transmembrane helix</keyword>
<dbReference type="OrthoDB" id="5241662at2759"/>
<dbReference type="EMBL" id="JAAMPI010000050">
    <property type="protein sequence ID" value="KAF4636759.1"/>
    <property type="molecule type" value="Genomic_DNA"/>
</dbReference>
<comment type="caution">
    <text evidence="2">The sequence shown here is derived from an EMBL/GenBank/DDBJ whole genome shotgun (WGS) entry which is preliminary data.</text>
</comment>
<dbReference type="Proteomes" id="UP000566819">
    <property type="component" value="Unassembled WGS sequence"/>
</dbReference>
<keyword evidence="1" id="KW-0472">Membrane</keyword>
<feature type="transmembrane region" description="Helical" evidence="1">
    <location>
        <begin position="87"/>
        <end position="109"/>
    </location>
</feature>
<protein>
    <recommendedName>
        <fullName evidence="4">MARVEL domain-containing protein</fullName>
    </recommendedName>
</protein>
<organism evidence="2 3">
    <name type="scientific">Cudoniella acicularis</name>
    <dbReference type="NCBI Taxonomy" id="354080"/>
    <lineage>
        <taxon>Eukaryota</taxon>
        <taxon>Fungi</taxon>
        <taxon>Dikarya</taxon>
        <taxon>Ascomycota</taxon>
        <taxon>Pezizomycotina</taxon>
        <taxon>Leotiomycetes</taxon>
        <taxon>Helotiales</taxon>
        <taxon>Tricladiaceae</taxon>
        <taxon>Cudoniella</taxon>
    </lineage>
</organism>
<dbReference type="PANTHER" id="PTHR37451">
    <property type="entry name" value="MARVEL DOMAIN"/>
    <property type="match status" value="1"/>
</dbReference>
<sequence length="237" mass="26957">MADHEQKSFERQQRRVHHVPLPKWFVGVRIAQIVLAILCAGLAAYVTKNLPWLETSDLMVFTGFCTAVAILYFILTTFFFPALYIYWIVLLFEILFPLFWAPAFLALAFEIAIVTEATHVATEVEDDITAKYLGHEFSIDLFKHTKLAGDAACVLAAILFILCCMNFVTFSLRLRRFRKDGGKCFKARYKGSPQTVYNPATGDMEKQVQMGTQPMEGGINEYQKNGVIYTETPELQM</sequence>
<keyword evidence="1" id="KW-0812">Transmembrane</keyword>